<evidence type="ECO:0000313" key="1">
    <source>
        <dbReference type="EMBL" id="ROJ24398.1"/>
    </source>
</evidence>
<evidence type="ECO:0000313" key="2">
    <source>
        <dbReference type="Proteomes" id="UP000281406"/>
    </source>
</evidence>
<dbReference type="AlphaFoldDB" id="A0A3N0XSV2"/>
<sequence length="150" mass="16529">MLQLVSEVKTIADSWRGKVADLTPDCACMSQASDLPLVSMDNPVRIKMEKDDGYAGAANMFGVHTVSVTSHFKANSVKKKLCKAAAAGEKVSRHYLPLLNAIIRHYPPLLNVMTSDAGALFSREARGQKMDMRMGTWKQAILRHKPHHVA</sequence>
<proteinExistence type="predicted"/>
<accession>A0A3N0XSV2</accession>
<reference evidence="1 2" key="1">
    <citation type="submission" date="2018-10" db="EMBL/GenBank/DDBJ databases">
        <title>Genome assembly for a Yunnan-Guizhou Plateau 3E fish, Anabarilius grahami (Regan), and its evolutionary and genetic applications.</title>
        <authorList>
            <person name="Jiang W."/>
        </authorList>
    </citation>
    <scope>NUCLEOTIDE SEQUENCE [LARGE SCALE GENOMIC DNA]</scope>
    <source>
        <strain evidence="1">AG-KIZ</strain>
        <tissue evidence="1">Muscle</tissue>
    </source>
</reference>
<dbReference type="Proteomes" id="UP000281406">
    <property type="component" value="Unassembled WGS sequence"/>
</dbReference>
<gene>
    <name evidence="1" type="ORF">DPX16_20951</name>
</gene>
<protein>
    <submittedName>
        <fullName evidence="1">Uncharacterized protein</fullName>
    </submittedName>
</protein>
<comment type="caution">
    <text evidence="1">The sequence shown here is derived from an EMBL/GenBank/DDBJ whole genome shotgun (WGS) entry which is preliminary data.</text>
</comment>
<name>A0A3N0XSV2_ANAGA</name>
<keyword evidence="2" id="KW-1185">Reference proteome</keyword>
<dbReference type="EMBL" id="RJVU01063551">
    <property type="protein sequence ID" value="ROJ24398.1"/>
    <property type="molecule type" value="Genomic_DNA"/>
</dbReference>
<organism evidence="1 2">
    <name type="scientific">Anabarilius grahami</name>
    <name type="common">Kanglang fish</name>
    <name type="synonym">Barilius grahami</name>
    <dbReference type="NCBI Taxonomy" id="495550"/>
    <lineage>
        <taxon>Eukaryota</taxon>
        <taxon>Metazoa</taxon>
        <taxon>Chordata</taxon>
        <taxon>Craniata</taxon>
        <taxon>Vertebrata</taxon>
        <taxon>Euteleostomi</taxon>
        <taxon>Actinopterygii</taxon>
        <taxon>Neopterygii</taxon>
        <taxon>Teleostei</taxon>
        <taxon>Ostariophysi</taxon>
        <taxon>Cypriniformes</taxon>
        <taxon>Xenocyprididae</taxon>
        <taxon>Xenocypridinae</taxon>
        <taxon>Xenocypridinae incertae sedis</taxon>
        <taxon>Anabarilius</taxon>
    </lineage>
</organism>